<keyword evidence="3" id="KW-1185">Reference proteome</keyword>
<evidence type="ECO:0000313" key="3">
    <source>
        <dbReference type="Proteomes" id="UP000276133"/>
    </source>
</evidence>
<accession>A0A3M7PM02</accession>
<dbReference type="Proteomes" id="UP000276133">
    <property type="component" value="Unassembled WGS sequence"/>
</dbReference>
<protein>
    <submittedName>
        <fullName evidence="2">Uncharacterized protein</fullName>
    </submittedName>
</protein>
<evidence type="ECO:0000313" key="2">
    <source>
        <dbReference type="EMBL" id="RNA00133.1"/>
    </source>
</evidence>
<feature type="non-terminal residue" evidence="2">
    <location>
        <position position="1"/>
    </location>
</feature>
<dbReference type="EMBL" id="REGN01009903">
    <property type="protein sequence ID" value="RNA00133.1"/>
    <property type="molecule type" value="Genomic_DNA"/>
</dbReference>
<dbReference type="AlphaFoldDB" id="A0A3M7PM02"/>
<evidence type="ECO:0000256" key="1">
    <source>
        <dbReference type="SAM" id="MobiDB-lite"/>
    </source>
</evidence>
<sequence>CIRSQKKGDRKKEARGGRERKEDLSRKIVSSRHIHHPLYTYNNQLNSKLNFQTSIFSLSFPNPTISNAQNFHNHPEQLKQCGSADFQ</sequence>
<organism evidence="2 3">
    <name type="scientific">Brachionus plicatilis</name>
    <name type="common">Marine rotifer</name>
    <name type="synonym">Brachionus muelleri</name>
    <dbReference type="NCBI Taxonomy" id="10195"/>
    <lineage>
        <taxon>Eukaryota</taxon>
        <taxon>Metazoa</taxon>
        <taxon>Spiralia</taxon>
        <taxon>Gnathifera</taxon>
        <taxon>Rotifera</taxon>
        <taxon>Eurotatoria</taxon>
        <taxon>Monogononta</taxon>
        <taxon>Pseudotrocha</taxon>
        <taxon>Ploima</taxon>
        <taxon>Brachionidae</taxon>
        <taxon>Brachionus</taxon>
    </lineage>
</organism>
<reference evidence="2 3" key="1">
    <citation type="journal article" date="2018" name="Sci. Rep.">
        <title>Genomic signatures of local adaptation to the degree of environmental predictability in rotifers.</title>
        <authorList>
            <person name="Franch-Gras L."/>
            <person name="Hahn C."/>
            <person name="Garcia-Roger E.M."/>
            <person name="Carmona M.J."/>
            <person name="Serra M."/>
            <person name="Gomez A."/>
        </authorList>
    </citation>
    <scope>NUCLEOTIDE SEQUENCE [LARGE SCALE GENOMIC DNA]</scope>
    <source>
        <strain evidence="2">HYR1</strain>
    </source>
</reference>
<gene>
    <name evidence="2" type="ORF">BpHYR1_042078</name>
</gene>
<name>A0A3M7PM02_BRAPC</name>
<feature type="region of interest" description="Disordered" evidence="1">
    <location>
        <begin position="1"/>
        <end position="26"/>
    </location>
</feature>
<comment type="caution">
    <text evidence="2">The sequence shown here is derived from an EMBL/GenBank/DDBJ whole genome shotgun (WGS) entry which is preliminary data.</text>
</comment>
<proteinExistence type="predicted"/>